<dbReference type="InterPro" id="IPR004046">
    <property type="entry name" value="GST_C"/>
</dbReference>
<dbReference type="EnsemblMetazoa" id="MESCA002469-RA">
    <property type="protein sequence ID" value="MESCA002469-PA"/>
    <property type="gene ID" value="MESCA002469"/>
</dbReference>
<dbReference type="PROSITE" id="PS50404">
    <property type="entry name" value="GST_NTER"/>
    <property type="match status" value="1"/>
</dbReference>
<dbReference type="InterPro" id="IPR004045">
    <property type="entry name" value="Glutathione_S-Trfase_N"/>
</dbReference>
<evidence type="ECO:0000313" key="4">
    <source>
        <dbReference type="EnsemblMetazoa" id="MESCA002469-PA"/>
    </source>
</evidence>
<dbReference type="EMBL" id="CAQQ02006540">
    <property type="status" value="NOT_ANNOTATED_CDS"/>
    <property type="molecule type" value="Genomic_DNA"/>
</dbReference>
<dbReference type="InterPro" id="IPR036282">
    <property type="entry name" value="Glutathione-S-Trfase_C_sf"/>
</dbReference>
<dbReference type="Gene3D" id="1.20.1050.10">
    <property type="match status" value="1"/>
</dbReference>
<feature type="domain" description="GST C-terminal" evidence="3">
    <location>
        <begin position="187"/>
        <end position="318"/>
    </location>
</feature>
<sequence length="342" mass="39565">MSVEEKHLTNGDGGIPVIKDDFKKPELGDDLILYFHPYNFYSQKILLILHERNIKFTPYIVDLAAGEQFSSWFLNLNPKGDVPVLQDGCFIVPDSDHIINYLDGKFRSEKHPSLKSKNMQKFDLEKFNNYNQLVRKLPIGAISLGSFVHEDLKLNPKAPFIGPVRKTCLKNNEKIHDVLKNTIETQSSEEKTHQLKSTQIALKKKFEVQSKRKEIISDREKYQTLLDAVKEVLVFFDKELESTNQEWLISNNFSYADINLGLLLYRLYTLGFENYFWTYGKLPNLESYFLRFKNRESLNKTLPTSMEILKEIWAKTPSNYKISAGAGFLGMAMFAALVISRQ</sequence>
<comment type="similarity">
    <text evidence="1">Belongs to the GST superfamily.</text>
</comment>
<dbReference type="GO" id="GO:0000266">
    <property type="term" value="P:mitochondrial fission"/>
    <property type="evidence" value="ECO:0007669"/>
    <property type="project" value="TreeGrafter"/>
</dbReference>
<organism evidence="4 5">
    <name type="scientific">Megaselia scalaris</name>
    <name type="common">Humpbacked fly</name>
    <name type="synonym">Phora scalaris</name>
    <dbReference type="NCBI Taxonomy" id="36166"/>
    <lineage>
        <taxon>Eukaryota</taxon>
        <taxon>Metazoa</taxon>
        <taxon>Ecdysozoa</taxon>
        <taxon>Arthropoda</taxon>
        <taxon>Hexapoda</taxon>
        <taxon>Insecta</taxon>
        <taxon>Pterygota</taxon>
        <taxon>Neoptera</taxon>
        <taxon>Endopterygota</taxon>
        <taxon>Diptera</taxon>
        <taxon>Brachycera</taxon>
        <taxon>Muscomorpha</taxon>
        <taxon>Platypezoidea</taxon>
        <taxon>Phoridae</taxon>
        <taxon>Megaseliini</taxon>
        <taxon>Megaselia</taxon>
    </lineage>
</organism>
<dbReference type="GO" id="GO:0005741">
    <property type="term" value="C:mitochondrial outer membrane"/>
    <property type="evidence" value="ECO:0007669"/>
    <property type="project" value="TreeGrafter"/>
</dbReference>
<dbReference type="GO" id="GO:0008053">
    <property type="term" value="P:mitochondrial fusion"/>
    <property type="evidence" value="ECO:0007669"/>
    <property type="project" value="TreeGrafter"/>
</dbReference>
<dbReference type="Pfam" id="PF00043">
    <property type="entry name" value="GST_C"/>
    <property type="match status" value="1"/>
</dbReference>
<dbReference type="EMBL" id="CAQQ02006538">
    <property type="status" value="NOT_ANNOTATED_CDS"/>
    <property type="molecule type" value="Genomic_DNA"/>
</dbReference>
<evidence type="ECO:0000259" key="3">
    <source>
        <dbReference type="PROSITE" id="PS50405"/>
    </source>
</evidence>
<dbReference type="OMA" id="LKTWCFV"/>
<dbReference type="InterPro" id="IPR036249">
    <property type="entry name" value="Thioredoxin-like_sf"/>
</dbReference>
<reference evidence="5" key="1">
    <citation type="submission" date="2013-02" db="EMBL/GenBank/DDBJ databases">
        <authorList>
            <person name="Hughes D."/>
        </authorList>
    </citation>
    <scope>NUCLEOTIDE SEQUENCE</scope>
    <source>
        <strain>Durham</strain>
        <strain evidence="5">NC isolate 2 -- Noor lab</strain>
    </source>
</reference>
<dbReference type="InterPro" id="IPR010987">
    <property type="entry name" value="Glutathione-S-Trfase_C-like"/>
</dbReference>
<evidence type="ECO:0000256" key="1">
    <source>
        <dbReference type="ARBA" id="ARBA00007409"/>
    </source>
</evidence>
<keyword evidence="5" id="KW-1185">Reference proteome</keyword>
<dbReference type="PANTHER" id="PTHR44188">
    <property type="entry name" value="GDAP1, ISOFORM A"/>
    <property type="match status" value="1"/>
</dbReference>
<dbReference type="Proteomes" id="UP000015102">
    <property type="component" value="Unassembled WGS sequence"/>
</dbReference>
<protein>
    <recommendedName>
        <fullName evidence="6">GST N-terminal domain-containing protein</fullName>
    </recommendedName>
</protein>
<evidence type="ECO:0000313" key="5">
    <source>
        <dbReference type="Proteomes" id="UP000015102"/>
    </source>
</evidence>
<dbReference type="Gene3D" id="3.40.30.10">
    <property type="entry name" value="Glutaredoxin"/>
    <property type="match status" value="1"/>
</dbReference>
<dbReference type="PROSITE" id="PS50405">
    <property type="entry name" value="GST_CTER"/>
    <property type="match status" value="1"/>
</dbReference>
<dbReference type="Pfam" id="PF13409">
    <property type="entry name" value="GST_N_2"/>
    <property type="match status" value="1"/>
</dbReference>
<feature type="domain" description="GST N-terminal" evidence="2">
    <location>
        <begin position="29"/>
        <end position="110"/>
    </location>
</feature>
<proteinExistence type="inferred from homology"/>
<dbReference type="PANTHER" id="PTHR44188:SF1">
    <property type="entry name" value="GDAP1, ISOFORM A"/>
    <property type="match status" value="1"/>
</dbReference>
<evidence type="ECO:0008006" key="6">
    <source>
        <dbReference type="Google" id="ProtNLM"/>
    </source>
</evidence>
<reference evidence="4" key="2">
    <citation type="submission" date="2015-06" db="UniProtKB">
        <authorList>
            <consortium name="EnsemblMetazoa"/>
        </authorList>
    </citation>
    <scope>IDENTIFICATION</scope>
</reference>
<dbReference type="FunFam" id="3.40.30.10:FF:000394">
    <property type="entry name" value="Gdap1, isoform B"/>
    <property type="match status" value="1"/>
</dbReference>
<dbReference type="HOGENOM" id="CLU_049129_0_1_1"/>
<accession>T1GGF0</accession>
<name>T1GGF0_MEGSC</name>
<evidence type="ECO:0000259" key="2">
    <source>
        <dbReference type="PROSITE" id="PS50404"/>
    </source>
</evidence>
<dbReference type="SUPFAM" id="SSF52833">
    <property type="entry name" value="Thioredoxin-like"/>
    <property type="match status" value="1"/>
</dbReference>
<dbReference type="AlphaFoldDB" id="T1GGF0"/>
<dbReference type="STRING" id="36166.T1GGF0"/>
<dbReference type="EMBL" id="CAQQ02006539">
    <property type="status" value="NOT_ANNOTATED_CDS"/>
    <property type="molecule type" value="Genomic_DNA"/>
</dbReference>
<dbReference type="SUPFAM" id="SSF47616">
    <property type="entry name" value="GST C-terminal domain-like"/>
    <property type="match status" value="1"/>
</dbReference>
<dbReference type="GO" id="GO:0006626">
    <property type="term" value="P:protein targeting to mitochondrion"/>
    <property type="evidence" value="ECO:0007669"/>
    <property type="project" value="TreeGrafter"/>
</dbReference>
<dbReference type="CDD" id="cd00570">
    <property type="entry name" value="GST_N_family"/>
    <property type="match status" value="1"/>
</dbReference>